<dbReference type="InterPro" id="IPR039892">
    <property type="entry name" value="Spa2/Sph1"/>
</dbReference>
<dbReference type="Pfam" id="PF12205">
    <property type="entry name" value="GIT1_C"/>
    <property type="match status" value="1"/>
</dbReference>
<feature type="compositionally biased region" description="Basic and acidic residues" evidence="2">
    <location>
        <begin position="212"/>
        <end position="247"/>
    </location>
</feature>
<feature type="compositionally biased region" description="Low complexity" evidence="2">
    <location>
        <begin position="175"/>
        <end position="190"/>
    </location>
</feature>
<name>A0A9P6CU07_9AGAR</name>
<reference evidence="4" key="1">
    <citation type="submission" date="2020-11" db="EMBL/GenBank/DDBJ databases">
        <authorList>
            <consortium name="DOE Joint Genome Institute"/>
            <person name="Ahrendt S."/>
            <person name="Riley R."/>
            <person name="Andreopoulos W."/>
            <person name="Labutti K."/>
            <person name="Pangilinan J."/>
            <person name="Ruiz-Duenas F.J."/>
            <person name="Barrasa J.M."/>
            <person name="Sanchez-Garcia M."/>
            <person name="Camarero S."/>
            <person name="Miyauchi S."/>
            <person name="Serrano A."/>
            <person name="Linde D."/>
            <person name="Babiker R."/>
            <person name="Drula E."/>
            <person name="Ayuso-Fernandez I."/>
            <person name="Pacheco R."/>
            <person name="Padilla G."/>
            <person name="Ferreira P."/>
            <person name="Barriuso J."/>
            <person name="Kellner H."/>
            <person name="Castanera R."/>
            <person name="Alfaro M."/>
            <person name="Ramirez L."/>
            <person name="Pisabarro A.G."/>
            <person name="Kuo A."/>
            <person name="Tritt A."/>
            <person name="Lipzen A."/>
            <person name="He G."/>
            <person name="Yan M."/>
            <person name="Ng V."/>
            <person name="Cullen D."/>
            <person name="Martin F."/>
            <person name="Rosso M.-N."/>
            <person name="Henrissat B."/>
            <person name="Hibbett D."/>
            <person name="Martinez A.T."/>
            <person name="Grigoriev I.V."/>
        </authorList>
    </citation>
    <scope>NUCLEOTIDE SEQUENCE</scope>
    <source>
        <strain evidence="4">CIRM-BRFM 674</strain>
    </source>
</reference>
<feature type="domain" description="GIT Spa2 homology (SHD)" evidence="3">
    <location>
        <begin position="73"/>
        <end position="103"/>
    </location>
</feature>
<dbReference type="PANTHER" id="PTHR21601:SF0">
    <property type="entry name" value="PROTEIN SPA2-RELATED"/>
    <property type="match status" value="1"/>
</dbReference>
<evidence type="ECO:0000256" key="2">
    <source>
        <dbReference type="SAM" id="MobiDB-lite"/>
    </source>
</evidence>
<feature type="region of interest" description="Disordered" evidence="2">
    <location>
        <begin position="152"/>
        <end position="308"/>
    </location>
</feature>
<sequence length="981" mass="108828">MKRTPSRAPSPTPTAFSGISNYRTDSYRSRDLKGAPAVPTIDYRQVSKIHYAELGKYLASYLAAAPPNSRSNARSKLTRLTIQQFHELSTDVYDELVRRNKENEVPFLPVREEFHPKRNQARQKLATLPTTRFEDLSSDVYFELARRYPEFKEEAEGRGSVTSNYDDYPAPDYPSNANSRNAASSRTSGRISVDRDRPQDSGYGGSISSRRPSVDRRRPSETEFSMGRRSEDSYRRPEDPYPPRPVDESLSAALASRRKPSQDTTRRSEDRERDYARRPGQPASIASDSTATANAPAQSTTATSAMIIPNKSTMEEEYIDIPFGREARESGVPTIDDRVGDGVRDIGEGELPDSASDYPSPMSTRSPPVGLMGLNARLKEVELEDDNAPGNRSGDDLYDKYGRSSVDSTRSAGGMGSRLLNRNASLSEDREKMRRDYEYKIATMQTQITSLQRDLDESAEHEKRRKESEARVRQLDEELAGLRQRAEEQSIAMRSMQKELEDLREARQREARQAQEDKEELAIFRDRCNKLEEENEMRQSGNDSENVEQLRSDMEGLLMEINELSRRNDELMVSKDSDNVLIRDLDNQLKEYKRKYEQAKTELRSVKATSQLFLQAPKFDKGEDQLPMAADGGVLDIHITAFLSAIDSLLTAGRSNAPTRVLTPMKSVVNAVTNIIEDVKTFERRPQRERGDTDSDTLRSLRDRAEATLSNLVAATKTHASSSGMSPVSLLDAAASHVSVTITEIGRTVCIRKATKAEQEQYSYPALTGPSPTATGGFAPSLTSVVERAGNHTRKASQASISSRGAGRFMDSPGSPPQQNRGYMGRRPPSENSSSEQTSSPPPIFDTQGNSGGVVSDDSAQAEGSEDAWAELKPYLEAQTESIVYAIQSVLSGVRSPTPSPTLNENLTQIITIVSSIVAVCNDNLPPQSAQQGNEILRELGEHANRLSEVQALPEVTKESRQIMAKSSFAIANAMKGLMKL</sequence>
<feature type="region of interest" description="Disordered" evidence="2">
    <location>
        <begin position="452"/>
        <end position="472"/>
    </location>
</feature>
<dbReference type="InterPro" id="IPR022018">
    <property type="entry name" value="GIT1_C"/>
</dbReference>
<feature type="region of interest" description="Disordered" evidence="2">
    <location>
        <begin position="1"/>
        <end position="22"/>
    </location>
</feature>
<dbReference type="GO" id="GO:0005078">
    <property type="term" value="F:MAP-kinase scaffold activity"/>
    <property type="evidence" value="ECO:0007669"/>
    <property type="project" value="TreeGrafter"/>
</dbReference>
<dbReference type="InterPro" id="IPR013724">
    <property type="entry name" value="GIT_SHD"/>
</dbReference>
<protein>
    <recommendedName>
        <fullName evidence="3">GIT Spa2 homology (SHD) domain-containing protein</fullName>
    </recommendedName>
</protein>
<evidence type="ECO:0000256" key="1">
    <source>
        <dbReference type="ARBA" id="ARBA00022737"/>
    </source>
</evidence>
<dbReference type="InterPro" id="IPR056439">
    <property type="entry name" value="VBS_C3G9"/>
</dbReference>
<feature type="compositionally biased region" description="Polar residues" evidence="2">
    <location>
        <begin position="284"/>
        <end position="304"/>
    </location>
</feature>
<evidence type="ECO:0000313" key="4">
    <source>
        <dbReference type="EMBL" id="KAF9472133.1"/>
    </source>
</evidence>
<accession>A0A9P6CU07</accession>
<keyword evidence="1" id="KW-0677">Repeat</keyword>
<dbReference type="Proteomes" id="UP000807469">
    <property type="component" value="Unassembled WGS sequence"/>
</dbReference>
<feature type="region of interest" description="Disordered" evidence="2">
    <location>
        <begin position="760"/>
        <end position="866"/>
    </location>
</feature>
<gene>
    <name evidence="4" type="ORF">BDN70DRAFT_503738</name>
</gene>
<dbReference type="OrthoDB" id="5588096at2759"/>
<feature type="region of interest" description="Disordered" evidence="2">
    <location>
        <begin position="385"/>
        <end position="426"/>
    </location>
</feature>
<proteinExistence type="predicted"/>
<evidence type="ECO:0000313" key="5">
    <source>
        <dbReference type="Proteomes" id="UP000807469"/>
    </source>
</evidence>
<organism evidence="4 5">
    <name type="scientific">Pholiota conissans</name>
    <dbReference type="NCBI Taxonomy" id="109636"/>
    <lineage>
        <taxon>Eukaryota</taxon>
        <taxon>Fungi</taxon>
        <taxon>Dikarya</taxon>
        <taxon>Basidiomycota</taxon>
        <taxon>Agaricomycotina</taxon>
        <taxon>Agaricomycetes</taxon>
        <taxon>Agaricomycetidae</taxon>
        <taxon>Agaricales</taxon>
        <taxon>Agaricineae</taxon>
        <taxon>Strophariaceae</taxon>
        <taxon>Pholiota</taxon>
    </lineage>
</organism>
<comment type="caution">
    <text evidence="4">The sequence shown here is derived from an EMBL/GenBank/DDBJ whole genome shotgun (WGS) entry which is preliminary data.</text>
</comment>
<feature type="compositionally biased region" description="Basic and acidic residues" evidence="2">
    <location>
        <begin position="393"/>
        <end position="402"/>
    </location>
</feature>
<feature type="compositionally biased region" description="Low complexity" evidence="2">
    <location>
        <begin position="830"/>
        <end position="839"/>
    </location>
</feature>
<dbReference type="EMBL" id="MU155574">
    <property type="protein sequence ID" value="KAF9472133.1"/>
    <property type="molecule type" value="Genomic_DNA"/>
</dbReference>
<feature type="compositionally biased region" description="Basic and acidic residues" evidence="2">
    <location>
        <begin position="453"/>
        <end position="472"/>
    </location>
</feature>
<dbReference type="GO" id="GO:0005826">
    <property type="term" value="C:actomyosin contractile ring"/>
    <property type="evidence" value="ECO:0007669"/>
    <property type="project" value="TreeGrafter"/>
</dbReference>
<dbReference type="GO" id="GO:1902716">
    <property type="term" value="C:cell cortex of growing cell tip"/>
    <property type="evidence" value="ECO:0007669"/>
    <property type="project" value="TreeGrafter"/>
</dbReference>
<feature type="compositionally biased region" description="Low complexity" evidence="2">
    <location>
        <begin position="1"/>
        <end position="15"/>
    </location>
</feature>
<dbReference type="SMART" id="SM00555">
    <property type="entry name" value="GIT"/>
    <property type="match status" value="2"/>
</dbReference>
<dbReference type="Pfam" id="PF23742">
    <property type="entry name" value="VBS_C3G9"/>
    <property type="match status" value="1"/>
</dbReference>
<keyword evidence="5" id="KW-1185">Reference proteome</keyword>
<dbReference type="Pfam" id="PF08518">
    <property type="entry name" value="GIT_SHD"/>
    <property type="match status" value="2"/>
</dbReference>
<feature type="compositionally biased region" description="Basic and acidic residues" evidence="2">
    <location>
        <begin position="260"/>
        <end position="277"/>
    </location>
</feature>
<dbReference type="PANTHER" id="PTHR21601">
    <property type="entry name" value="SPA2 PROTEIN"/>
    <property type="match status" value="1"/>
</dbReference>
<evidence type="ECO:0000259" key="3">
    <source>
        <dbReference type="SMART" id="SM00555"/>
    </source>
</evidence>
<dbReference type="AlphaFoldDB" id="A0A9P6CU07"/>
<feature type="region of interest" description="Disordered" evidence="2">
    <location>
        <begin position="349"/>
        <end position="368"/>
    </location>
</feature>
<feature type="domain" description="GIT Spa2 homology (SHD)" evidence="3">
    <location>
        <begin position="121"/>
        <end position="151"/>
    </location>
</feature>